<comment type="subcellular location">
    <subcellularLocation>
        <location evidence="1">Cell membrane</location>
        <topology evidence="1">Multi-pass membrane protein</topology>
    </subcellularLocation>
</comment>
<dbReference type="GO" id="GO:0005886">
    <property type="term" value="C:plasma membrane"/>
    <property type="evidence" value="ECO:0007669"/>
    <property type="project" value="UniProtKB-SubCell"/>
</dbReference>
<evidence type="ECO:0000256" key="5">
    <source>
        <dbReference type="ARBA" id="ARBA00022692"/>
    </source>
</evidence>
<dbReference type="RefSeq" id="WP_002515582.1">
    <property type="nucleotide sequence ID" value="NZ_AP022844.1"/>
</dbReference>
<dbReference type="AlphaFoldDB" id="A0A2B7JVV9"/>
<evidence type="ECO:0000313" key="11">
    <source>
        <dbReference type="Proteomes" id="UP000226191"/>
    </source>
</evidence>
<name>A0A2B7JVV9_CUTAC</name>
<evidence type="ECO:0000256" key="4">
    <source>
        <dbReference type="ARBA" id="ARBA00022475"/>
    </source>
</evidence>
<evidence type="ECO:0000256" key="1">
    <source>
        <dbReference type="ARBA" id="ARBA00004651"/>
    </source>
</evidence>
<keyword evidence="6 9" id="KW-1133">Transmembrane helix</keyword>
<organism evidence="10 11">
    <name type="scientific">Cutibacterium acnes</name>
    <name type="common">Propionibacterium acnes</name>
    <dbReference type="NCBI Taxonomy" id="1747"/>
    <lineage>
        <taxon>Bacteria</taxon>
        <taxon>Bacillati</taxon>
        <taxon>Actinomycetota</taxon>
        <taxon>Actinomycetes</taxon>
        <taxon>Propionibacteriales</taxon>
        <taxon>Propionibacteriaceae</taxon>
        <taxon>Cutibacterium</taxon>
    </lineage>
</organism>
<feature type="transmembrane region" description="Helical" evidence="9">
    <location>
        <begin position="80"/>
        <end position="100"/>
    </location>
</feature>
<comment type="caution">
    <text evidence="10">The sequence shown here is derived from an EMBL/GenBank/DDBJ whole genome shotgun (WGS) entry which is preliminary data.</text>
</comment>
<keyword evidence="7 9" id="KW-0472">Membrane</keyword>
<dbReference type="Gene3D" id="1.10.3470.10">
    <property type="entry name" value="ABC transporter involved in vitamin B12 uptake, BtuC"/>
    <property type="match status" value="1"/>
</dbReference>
<dbReference type="Proteomes" id="UP000226191">
    <property type="component" value="Unassembled WGS sequence"/>
</dbReference>
<comment type="similarity">
    <text evidence="2">Belongs to the binding-protein-dependent transport system permease family. FecCD subfamily.</text>
</comment>
<dbReference type="PANTHER" id="PTHR30472">
    <property type="entry name" value="FERRIC ENTEROBACTIN TRANSPORT SYSTEM PERMEASE PROTEIN"/>
    <property type="match status" value="1"/>
</dbReference>
<evidence type="ECO:0000256" key="2">
    <source>
        <dbReference type="ARBA" id="ARBA00007935"/>
    </source>
</evidence>
<dbReference type="OrthoDB" id="9782305at2"/>
<gene>
    <name evidence="10" type="ORF">B1B09_01270</name>
</gene>
<dbReference type="FunFam" id="1.10.3470.10:FF:000001">
    <property type="entry name" value="Vitamin B12 ABC transporter permease BtuC"/>
    <property type="match status" value="1"/>
</dbReference>
<protein>
    <submittedName>
        <fullName evidence="10">Ferrichrome ABC transporter</fullName>
    </submittedName>
</protein>
<accession>A0A2B7JVV9</accession>
<dbReference type="GeneID" id="92856779"/>
<feature type="transmembrane region" description="Helical" evidence="9">
    <location>
        <begin position="323"/>
        <end position="343"/>
    </location>
</feature>
<feature type="transmembrane region" description="Helical" evidence="9">
    <location>
        <begin position="255"/>
        <end position="282"/>
    </location>
</feature>
<dbReference type="InterPro" id="IPR037294">
    <property type="entry name" value="ABC_BtuC-like"/>
</dbReference>
<evidence type="ECO:0000256" key="3">
    <source>
        <dbReference type="ARBA" id="ARBA00022448"/>
    </source>
</evidence>
<proteinExistence type="inferred from homology"/>
<reference evidence="10 11" key="1">
    <citation type="submission" date="2017-02" db="EMBL/GenBank/DDBJ databases">
        <title>Prevalence of linear plasmids in Cutibacterium acnes isolates obtained from cancerous prostatic tissue.</title>
        <authorList>
            <person name="Davidsson S."/>
            <person name="Bruggemann H."/>
        </authorList>
    </citation>
    <scope>NUCLEOTIDE SEQUENCE [LARGE SCALE GENOMIC DNA]</scope>
    <source>
        <strain evidence="10 11">11-78</strain>
    </source>
</reference>
<dbReference type="CDD" id="cd06550">
    <property type="entry name" value="TM_ABC_iron-siderophores_like"/>
    <property type="match status" value="1"/>
</dbReference>
<dbReference type="Pfam" id="PF01032">
    <property type="entry name" value="FecCD"/>
    <property type="match status" value="1"/>
</dbReference>
<feature type="transmembrane region" description="Helical" evidence="9">
    <location>
        <begin position="294"/>
        <end position="311"/>
    </location>
</feature>
<evidence type="ECO:0000313" key="10">
    <source>
        <dbReference type="EMBL" id="PGF36303.1"/>
    </source>
</evidence>
<dbReference type="GO" id="GO:0022857">
    <property type="term" value="F:transmembrane transporter activity"/>
    <property type="evidence" value="ECO:0007669"/>
    <property type="project" value="InterPro"/>
</dbReference>
<dbReference type="PANTHER" id="PTHR30472:SF68">
    <property type="entry name" value="FERRICHROME TRANSPORT SYSTEM PERMEASE PROTEIN FHUB"/>
    <property type="match status" value="1"/>
</dbReference>
<sequence length="347" mass="36385">MTIPAKTKTLTSTTETTSSNSHRRHHLTAIVFVILVAIMIVSVITGIGFGSIQLSPSDVVKGLFGPSDFQWHRVVWGVRFPRVVLAALVGMNLATSGVILQAVMSNPLADPSIIGVSSGAGLLGIGTLLIFPERANLVPVMAFIGAMLAAMAIYALAWRGGVQPLRIILSGVAVSALCGAGISAVMVLMADNVQGALMFMNGSLAMRSWAEVSLIWPYTVVGIIAAVVLSRRLDIITLGDQVAQGMGMNVQANRLVLTAVAALLAASTVSAIGLLGFVGLIVPHIMRLIVGNRHVILVPACVLAGAALVMLSDTCSRVIFDPFEIPVGIMLTALGVPFFLFLLRKTL</sequence>
<keyword evidence="5 9" id="KW-0812">Transmembrane</keyword>
<dbReference type="GO" id="GO:0033214">
    <property type="term" value="P:siderophore-iron import into cell"/>
    <property type="evidence" value="ECO:0007669"/>
    <property type="project" value="TreeGrafter"/>
</dbReference>
<keyword evidence="4" id="KW-1003">Cell membrane</keyword>
<evidence type="ECO:0000256" key="8">
    <source>
        <dbReference type="SAM" id="MobiDB-lite"/>
    </source>
</evidence>
<feature type="transmembrane region" description="Helical" evidence="9">
    <location>
        <begin position="27"/>
        <end position="49"/>
    </location>
</feature>
<feature type="region of interest" description="Disordered" evidence="8">
    <location>
        <begin position="1"/>
        <end position="20"/>
    </location>
</feature>
<evidence type="ECO:0000256" key="6">
    <source>
        <dbReference type="ARBA" id="ARBA00022989"/>
    </source>
</evidence>
<evidence type="ECO:0000256" key="7">
    <source>
        <dbReference type="ARBA" id="ARBA00023136"/>
    </source>
</evidence>
<feature type="transmembrane region" description="Helical" evidence="9">
    <location>
        <begin position="168"/>
        <end position="189"/>
    </location>
</feature>
<feature type="transmembrane region" description="Helical" evidence="9">
    <location>
        <begin position="112"/>
        <end position="131"/>
    </location>
</feature>
<evidence type="ECO:0000256" key="9">
    <source>
        <dbReference type="SAM" id="Phobius"/>
    </source>
</evidence>
<dbReference type="InterPro" id="IPR000522">
    <property type="entry name" value="ABC_transptr_permease_BtuC"/>
</dbReference>
<dbReference type="SUPFAM" id="SSF81345">
    <property type="entry name" value="ABC transporter involved in vitamin B12 uptake, BtuC"/>
    <property type="match status" value="1"/>
</dbReference>
<dbReference type="EMBL" id="MVCE01000001">
    <property type="protein sequence ID" value="PGF36303.1"/>
    <property type="molecule type" value="Genomic_DNA"/>
</dbReference>
<feature type="transmembrane region" description="Helical" evidence="9">
    <location>
        <begin position="137"/>
        <end position="156"/>
    </location>
</feature>
<keyword evidence="3" id="KW-0813">Transport</keyword>